<keyword evidence="3" id="KW-0378">Hydrolase</keyword>
<evidence type="ECO:0000313" key="9">
    <source>
        <dbReference type="EMBL" id="VXA53690.1"/>
    </source>
</evidence>
<gene>
    <name evidence="9" type="ORF">ACI8B_10012</name>
    <name evidence="8" type="ORF">CW311_20610</name>
</gene>
<dbReference type="EMBL" id="CABWKZ010000001">
    <property type="protein sequence ID" value="VXA53690.1"/>
    <property type="molecule type" value="Genomic_DNA"/>
</dbReference>
<keyword evidence="5" id="KW-0175">Coiled coil</keyword>
<reference evidence="8 10" key="1">
    <citation type="submission" date="2017-12" db="EMBL/GenBank/DDBJ databases">
        <title>Draft Genome sequences of multiple microbial strains isolated from spacecraft associated surfaces.</title>
        <authorList>
            <person name="Seuylemezian A."/>
            <person name="Vaishampayan P."/>
            <person name="Venkateswaran K."/>
        </authorList>
    </citation>
    <scope>NUCLEOTIDE SEQUENCE [LARGE SCALE GENOMIC DNA]</scope>
    <source>
        <strain evidence="8 10">2P01AA</strain>
    </source>
</reference>
<proteinExistence type="predicted"/>
<keyword evidence="4" id="KW-0862">Zinc</keyword>
<feature type="coiled-coil region" evidence="5">
    <location>
        <begin position="108"/>
        <end position="204"/>
    </location>
</feature>
<keyword evidence="1" id="KW-0645">Protease</keyword>
<evidence type="ECO:0000256" key="5">
    <source>
        <dbReference type="SAM" id="Coils"/>
    </source>
</evidence>
<dbReference type="GO" id="GO:0004222">
    <property type="term" value="F:metalloendopeptidase activity"/>
    <property type="evidence" value="ECO:0007669"/>
    <property type="project" value="InterPro"/>
</dbReference>
<keyword evidence="2" id="KW-0479">Metal-binding</keyword>
<dbReference type="GO" id="GO:0031012">
    <property type="term" value="C:extracellular matrix"/>
    <property type="evidence" value="ECO:0007669"/>
    <property type="project" value="InterPro"/>
</dbReference>
<evidence type="ECO:0000313" key="8">
    <source>
        <dbReference type="EMBL" id="PKF31124.1"/>
    </source>
</evidence>
<dbReference type="GO" id="GO:0008270">
    <property type="term" value="F:zinc ion binding"/>
    <property type="evidence" value="ECO:0007669"/>
    <property type="project" value="InterPro"/>
</dbReference>
<evidence type="ECO:0000256" key="4">
    <source>
        <dbReference type="ARBA" id="ARBA00022833"/>
    </source>
</evidence>
<evidence type="ECO:0000256" key="2">
    <source>
        <dbReference type="ARBA" id="ARBA00022723"/>
    </source>
</evidence>
<accession>A0A653K087</accession>
<dbReference type="GO" id="GO:0006508">
    <property type="term" value="P:proteolysis"/>
    <property type="evidence" value="ECO:0007669"/>
    <property type="project" value="UniProtKB-KW"/>
</dbReference>
<dbReference type="InterPro" id="IPR021190">
    <property type="entry name" value="Pept_M10A"/>
</dbReference>
<protein>
    <submittedName>
        <fullName evidence="9">Matrixin</fullName>
    </submittedName>
</protein>
<dbReference type="Proteomes" id="UP000430404">
    <property type="component" value="Unassembled WGS sequence"/>
</dbReference>
<sequence length="302" mass="34795">MRLLSLLLATCFSVLVPVSAFAQISSTASAQSQVRYSTAQPLRYRIAELDPRLNIDQQQMIDLSQQAAAIWEKNTGQTYFVYDPEAEFAINLVFDQRQIRSMKRAESLGQLEQEQQNWVNRNEQLQKINADLAESNAQLERQKQAYENQAQQYQQGLAQYKADSSNKALFIALQKQQQQLQQQAQKLQAKITEYNHKVQQNQQQAEKSKQIHQQLSASVNEFNETFKPEVLHKGQFDGKQIFIYEFSSIDDLRLTLAHEFGHALGLKHTRDPKSLMYPRIKDQDAKDFQLTDTDLKLLGLAD</sequence>
<accession>A0A1E7R5N8</accession>
<dbReference type="OrthoDB" id="322519at2"/>
<dbReference type="RefSeq" id="WP_070075605.1">
    <property type="nucleotide sequence ID" value="NZ_CP158965.1"/>
</dbReference>
<dbReference type="EMBL" id="PISJ01000027">
    <property type="protein sequence ID" value="PKF31124.1"/>
    <property type="molecule type" value="Genomic_DNA"/>
</dbReference>
<evidence type="ECO:0000313" key="10">
    <source>
        <dbReference type="Proteomes" id="UP000233553"/>
    </source>
</evidence>
<dbReference type="PRINTS" id="PR00138">
    <property type="entry name" value="MATRIXIN"/>
</dbReference>
<organism evidence="9 11">
    <name type="scientific">Acinetobacter proteolyticus</name>
    <dbReference type="NCBI Taxonomy" id="1776741"/>
    <lineage>
        <taxon>Bacteria</taxon>
        <taxon>Pseudomonadati</taxon>
        <taxon>Pseudomonadota</taxon>
        <taxon>Gammaproteobacteria</taxon>
        <taxon>Moraxellales</taxon>
        <taxon>Moraxellaceae</taxon>
        <taxon>Acinetobacter</taxon>
    </lineage>
</organism>
<evidence type="ECO:0000256" key="6">
    <source>
        <dbReference type="SAM" id="SignalP"/>
    </source>
</evidence>
<reference evidence="9 11" key="2">
    <citation type="submission" date="2019-10" db="EMBL/GenBank/DDBJ databases">
        <authorList>
            <person name="Karimi E."/>
        </authorList>
    </citation>
    <scope>NUCLEOTIDE SEQUENCE [LARGE SCALE GENOMIC DNA]</scope>
    <source>
        <strain evidence="9">Acinetobacter sp. 8BE</strain>
    </source>
</reference>
<evidence type="ECO:0000313" key="11">
    <source>
        <dbReference type="Proteomes" id="UP000430404"/>
    </source>
</evidence>
<feature type="chain" id="PRO_5033513459" evidence="6">
    <location>
        <begin position="23"/>
        <end position="302"/>
    </location>
</feature>
<dbReference type="SUPFAM" id="SSF55486">
    <property type="entry name" value="Metalloproteases ('zincins'), catalytic domain"/>
    <property type="match status" value="1"/>
</dbReference>
<evidence type="ECO:0000256" key="1">
    <source>
        <dbReference type="ARBA" id="ARBA00022670"/>
    </source>
</evidence>
<evidence type="ECO:0000259" key="7">
    <source>
        <dbReference type="Pfam" id="PF00413"/>
    </source>
</evidence>
<dbReference type="Pfam" id="PF00413">
    <property type="entry name" value="Peptidase_M10"/>
    <property type="match status" value="1"/>
</dbReference>
<dbReference type="InterPro" id="IPR024079">
    <property type="entry name" value="MetalloPept_cat_dom_sf"/>
</dbReference>
<feature type="domain" description="Peptidase M10 metallopeptidase" evidence="7">
    <location>
        <begin position="40"/>
        <end position="296"/>
    </location>
</feature>
<dbReference type="InterPro" id="IPR001818">
    <property type="entry name" value="Pept_M10_metallopeptidase"/>
</dbReference>
<dbReference type="Gene3D" id="3.40.390.10">
    <property type="entry name" value="Collagenase (Catalytic Domain)"/>
    <property type="match status" value="1"/>
</dbReference>
<keyword evidence="6" id="KW-0732">Signal</keyword>
<feature type="signal peptide" evidence="6">
    <location>
        <begin position="1"/>
        <end position="22"/>
    </location>
</feature>
<dbReference type="Proteomes" id="UP000233553">
    <property type="component" value="Unassembled WGS sequence"/>
</dbReference>
<evidence type="ECO:0000256" key="3">
    <source>
        <dbReference type="ARBA" id="ARBA00022801"/>
    </source>
</evidence>
<dbReference type="AlphaFoldDB" id="A0A653K087"/>
<name>A0A653K087_9GAMM</name>